<dbReference type="GO" id="GO:0003677">
    <property type="term" value="F:DNA binding"/>
    <property type="evidence" value="ECO:0007669"/>
    <property type="project" value="UniProtKB-KW"/>
</dbReference>
<gene>
    <name evidence="1" type="ORF">F3B98_01680</name>
</gene>
<name>A0A139LD21_BACOV</name>
<accession>A0A139LD21</accession>
<comment type="caution">
    <text evidence="1">The sequence shown here is derived from an EMBL/GenBank/DDBJ whole genome shotgun (WGS) entry which is preliminary data.</text>
</comment>
<dbReference type="EMBL" id="VWFO01000002">
    <property type="protein sequence ID" value="KAA4666472.1"/>
    <property type="molecule type" value="Genomic_DNA"/>
</dbReference>
<dbReference type="AlphaFoldDB" id="A0A139LD21"/>
<evidence type="ECO:0000313" key="1">
    <source>
        <dbReference type="EMBL" id="KAA4666472.1"/>
    </source>
</evidence>
<dbReference type="InterPro" id="IPR009061">
    <property type="entry name" value="DNA-bd_dom_put_sf"/>
</dbReference>
<proteinExistence type="predicted"/>
<sequence length="103" mass="11459">MEQFISTPNSILIQGATMSDLESMLSRLLDKKLADIIDSTLKVDVSPKDGLYKRKVAAEKLQISLVTLDNWTKLGIINARKVGSRVYYTDSDINNALKKVSKS</sequence>
<reference evidence="1 2" key="1">
    <citation type="journal article" date="2019" name="Nat. Med.">
        <title>A library of human gut bacterial isolates paired with longitudinal multiomics data enables mechanistic microbiome research.</title>
        <authorList>
            <person name="Poyet M."/>
            <person name="Groussin M."/>
            <person name="Gibbons S.M."/>
            <person name="Avila-Pacheco J."/>
            <person name="Jiang X."/>
            <person name="Kearney S.M."/>
            <person name="Perrotta A.R."/>
            <person name="Berdy B."/>
            <person name="Zhao S."/>
            <person name="Lieberman T.D."/>
            <person name="Swanson P.K."/>
            <person name="Smith M."/>
            <person name="Roesemann S."/>
            <person name="Alexander J.E."/>
            <person name="Rich S.A."/>
            <person name="Livny J."/>
            <person name="Vlamakis H."/>
            <person name="Clish C."/>
            <person name="Bullock K."/>
            <person name="Deik A."/>
            <person name="Scott J."/>
            <person name="Pierce K.A."/>
            <person name="Xavier R.J."/>
            <person name="Alm E.J."/>
        </authorList>
    </citation>
    <scope>NUCLEOTIDE SEQUENCE [LARGE SCALE GENOMIC DNA]</scope>
    <source>
        <strain evidence="1 2">BIOML-A14</strain>
    </source>
</reference>
<dbReference type="Proteomes" id="UP000435985">
    <property type="component" value="Unassembled WGS sequence"/>
</dbReference>
<protein>
    <submittedName>
        <fullName evidence="1">DNA-binding protein</fullName>
    </submittedName>
</protein>
<evidence type="ECO:0000313" key="2">
    <source>
        <dbReference type="Proteomes" id="UP000435985"/>
    </source>
</evidence>
<dbReference type="RefSeq" id="WP_061447841.1">
    <property type="nucleotide sequence ID" value="NZ_CAXTIO010000014.1"/>
</dbReference>
<organism evidence="1 2">
    <name type="scientific">Bacteroides ovatus</name>
    <dbReference type="NCBI Taxonomy" id="28116"/>
    <lineage>
        <taxon>Bacteria</taxon>
        <taxon>Pseudomonadati</taxon>
        <taxon>Bacteroidota</taxon>
        <taxon>Bacteroidia</taxon>
        <taxon>Bacteroidales</taxon>
        <taxon>Bacteroidaceae</taxon>
        <taxon>Bacteroides</taxon>
    </lineage>
</organism>
<dbReference type="SUPFAM" id="SSF46955">
    <property type="entry name" value="Putative DNA-binding domain"/>
    <property type="match status" value="1"/>
</dbReference>
<keyword evidence="1" id="KW-0238">DNA-binding</keyword>